<keyword evidence="3" id="KW-1185">Reference proteome</keyword>
<proteinExistence type="predicted"/>
<dbReference type="Proteomes" id="UP000323426">
    <property type="component" value="Unassembled WGS sequence"/>
</dbReference>
<organism evidence="2 3">
    <name type="scientific">Adhaeribacter rhizoryzae</name>
    <dbReference type="NCBI Taxonomy" id="2607907"/>
    <lineage>
        <taxon>Bacteria</taxon>
        <taxon>Pseudomonadati</taxon>
        <taxon>Bacteroidota</taxon>
        <taxon>Cytophagia</taxon>
        <taxon>Cytophagales</taxon>
        <taxon>Hymenobacteraceae</taxon>
        <taxon>Adhaeribacter</taxon>
    </lineage>
</organism>
<evidence type="ECO:0008006" key="4">
    <source>
        <dbReference type="Google" id="ProtNLM"/>
    </source>
</evidence>
<sequence>MKQVTELKRGYITLIRDERINVWHISIYIAFLYLWVRKKGINPLYITRKKVMKLAHISSIATYHKCIKQLQEFGYIRYVPSYNRFLGTQVFLVAVPD</sequence>
<keyword evidence="1" id="KW-0472">Membrane</keyword>
<feature type="transmembrane region" description="Helical" evidence="1">
    <location>
        <begin position="20"/>
        <end position="36"/>
    </location>
</feature>
<gene>
    <name evidence="2" type="ORF">F0145_05205</name>
</gene>
<evidence type="ECO:0000313" key="2">
    <source>
        <dbReference type="EMBL" id="KAA5548127.1"/>
    </source>
</evidence>
<protein>
    <recommendedName>
        <fullName evidence="4">Helix-turn-helix domain-containing protein</fullName>
    </recommendedName>
</protein>
<comment type="caution">
    <text evidence="2">The sequence shown here is derived from an EMBL/GenBank/DDBJ whole genome shotgun (WGS) entry which is preliminary data.</text>
</comment>
<evidence type="ECO:0000313" key="3">
    <source>
        <dbReference type="Proteomes" id="UP000323426"/>
    </source>
</evidence>
<keyword evidence="1" id="KW-0812">Transmembrane</keyword>
<dbReference type="AlphaFoldDB" id="A0A5M6DKP8"/>
<evidence type="ECO:0000256" key="1">
    <source>
        <dbReference type="SAM" id="Phobius"/>
    </source>
</evidence>
<name>A0A5M6DKP8_9BACT</name>
<dbReference type="EMBL" id="VWSF01000003">
    <property type="protein sequence ID" value="KAA5548127.1"/>
    <property type="molecule type" value="Genomic_DNA"/>
</dbReference>
<accession>A0A5M6DKP8</accession>
<reference evidence="2 3" key="1">
    <citation type="submission" date="2019-09" db="EMBL/GenBank/DDBJ databases">
        <title>Genome sequence and assembly of Adhaeribacter sp.</title>
        <authorList>
            <person name="Chhetri G."/>
        </authorList>
    </citation>
    <scope>NUCLEOTIDE SEQUENCE [LARGE SCALE GENOMIC DNA]</scope>
    <source>
        <strain evidence="2 3">DK36</strain>
    </source>
</reference>
<keyword evidence="1" id="KW-1133">Transmembrane helix</keyword>